<feature type="non-terminal residue" evidence="2">
    <location>
        <position position="1"/>
    </location>
</feature>
<dbReference type="PROSITE" id="PS50017">
    <property type="entry name" value="DEATH_DOMAIN"/>
    <property type="match status" value="1"/>
</dbReference>
<organism evidence="2 3">
    <name type="scientific">Paralvinella palmiformis</name>
    <dbReference type="NCBI Taxonomy" id="53620"/>
    <lineage>
        <taxon>Eukaryota</taxon>
        <taxon>Metazoa</taxon>
        <taxon>Spiralia</taxon>
        <taxon>Lophotrochozoa</taxon>
        <taxon>Annelida</taxon>
        <taxon>Polychaeta</taxon>
        <taxon>Sedentaria</taxon>
        <taxon>Canalipalpata</taxon>
        <taxon>Terebellida</taxon>
        <taxon>Terebelliformia</taxon>
        <taxon>Alvinellidae</taxon>
        <taxon>Paralvinella</taxon>
    </lineage>
</organism>
<evidence type="ECO:0000259" key="1">
    <source>
        <dbReference type="PROSITE" id="PS50017"/>
    </source>
</evidence>
<dbReference type="SUPFAM" id="SSF47986">
    <property type="entry name" value="DEATH domain"/>
    <property type="match status" value="1"/>
</dbReference>
<dbReference type="InterPro" id="IPR011029">
    <property type="entry name" value="DEATH-like_dom_sf"/>
</dbReference>
<accession>A0AAD9JEM5</accession>
<dbReference type="Pfam" id="PF00531">
    <property type="entry name" value="Death"/>
    <property type="match status" value="1"/>
</dbReference>
<gene>
    <name evidence="2" type="ORF">LSH36_372g04046</name>
</gene>
<name>A0AAD9JEM5_9ANNE</name>
<dbReference type="Proteomes" id="UP001208570">
    <property type="component" value="Unassembled WGS sequence"/>
</dbReference>
<comment type="caution">
    <text evidence="2">The sequence shown here is derived from an EMBL/GenBank/DDBJ whole genome shotgun (WGS) entry which is preliminary data.</text>
</comment>
<evidence type="ECO:0000313" key="3">
    <source>
        <dbReference type="Proteomes" id="UP001208570"/>
    </source>
</evidence>
<sequence>SQLGYGQYCGEFYTGRTRHLLGLWEAKEDKTGTVEYLAQALREIKQEQLATIVLNAKTPEIKQE</sequence>
<protein>
    <recommendedName>
        <fullName evidence="1">Death domain-containing protein</fullName>
    </recommendedName>
</protein>
<feature type="domain" description="Death" evidence="1">
    <location>
        <begin position="16"/>
        <end position="57"/>
    </location>
</feature>
<dbReference type="AlphaFoldDB" id="A0AAD9JEM5"/>
<evidence type="ECO:0000313" key="2">
    <source>
        <dbReference type="EMBL" id="KAK2151213.1"/>
    </source>
</evidence>
<dbReference type="CDD" id="cd01670">
    <property type="entry name" value="Death"/>
    <property type="match status" value="1"/>
</dbReference>
<dbReference type="EMBL" id="JAODUP010000372">
    <property type="protein sequence ID" value="KAK2151213.1"/>
    <property type="molecule type" value="Genomic_DNA"/>
</dbReference>
<proteinExistence type="predicted"/>
<reference evidence="2" key="1">
    <citation type="journal article" date="2023" name="Mol. Biol. Evol.">
        <title>Third-Generation Sequencing Reveals the Adaptive Role of the Epigenome in Three Deep-Sea Polychaetes.</title>
        <authorList>
            <person name="Perez M."/>
            <person name="Aroh O."/>
            <person name="Sun Y."/>
            <person name="Lan Y."/>
            <person name="Juniper S.K."/>
            <person name="Young C.R."/>
            <person name="Angers B."/>
            <person name="Qian P.Y."/>
        </authorList>
    </citation>
    <scope>NUCLEOTIDE SEQUENCE</scope>
    <source>
        <strain evidence="2">P08H-3</strain>
    </source>
</reference>
<dbReference type="GO" id="GO:0007165">
    <property type="term" value="P:signal transduction"/>
    <property type="evidence" value="ECO:0007669"/>
    <property type="project" value="InterPro"/>
</dbReference>
<dbReference type="InterPro" id="IPR000488">
    <property type="entry name" value="Death_dom"/>
</dbReference>
<keyword evidence="3" id="KW-1185">Reference proteome</keyword>
<dbReference type="Gene3D" id="1.10.533.10">
    <property type="entry name" value="Death Domain, Fas"/>
    <property type="match status" value="1"/>
</dbReference>